<dbReference type="RefSeq" id="WP_001195740.1">
    <property type="nucleotide sequence ID" value="NZ_JARKNH010000006.1"/>
</dbReference>
<dbReference type="EMBL" id="UGGJ01000001">
    <property type="protein sequence ID" value="STN83119.1"/>
    <property type="molecule type" value="Genomic_DNA"/>
</dbReference>
<gene>
    <name evidence="2" type="ORF">I6H02_02940</name>
    <name evidence="3" type="ORF">NCTC11181_05383</name>
    <name evidence="4" type="ORF">NCTC9706_00052</name>
</gene>
<protein>
    <submittedName>
        <fullName evidence="3">Plasmid stabilisation system protein</fullName>
    </submittedName>
    <submittedName>
        <fullName evidence="2">Type II toxin-antitoxin system RelE/ParE family toxin</fullName>
    </submittedName>
</protein>
<dbReference type="InterPro" id="IPR035093">
    <property type="entry name" value="RelE/ParE_toxin_dom_sf"/>
</dbReference>
<evidence type="ECO:0000313" key="4">
    <source>
        <dbReference type="EMBL" id="STN83119.1"/>
    </source>
</evidence>
<reference evidence="5 6" key="1">
    <citation type="submission" date="2018-06" db="EMBL/GenBank/DDBJ databases">
        <authorList>
            <consortium name="Pathogen Informatics"/>
            <person name="Doyle S."/>
        </authorList>
    </citation>
    <scope>NUCLEOTIDE SEQUENCE [LARGE SCALE GENOMIC DNA]</scope>
    <source>
        <strain evidence="3 5">NCTC11181</strain>
        <strain evidence="4 6">NCTC9706</strain>
    </source>
</reference>
<reference evidence="2 7" key="2">
    <citation type="submission" date="2020-12" db="EMBL/GenBank/DDBJ databases">
        <title>FDA dAtabase for Regulatory Grade micrObial Sequences (FDA-ARGOS): Supporting development and validation of Infectious Disease Dx tests.</title>
        <authorList>
            <person name="Sproer C."/>
            <person name="Gronow S."/>
            <person name="Severitt S."/>
            <person name="Schroder I."/>
            <person name="Tallon L."/>
            <person name="Sadzewicz L."/>
            <person name="Zhao X."/>
            <person name="Boylan J."/>
            <person name="Ott S."/>
            <person name="Bowen H."/>
            <person name="Vavikolanu K."/>
            <person name="Mehta A."/>
            <person name="Aluvathingal J."/>
            <person name="Nadendla S."/>
            <person name="Lowell S."/>
            <person name="Myers T."/>
            <person name="Yan Y."/>
            <person name="Sichtig H."/>
        </authorList>
    </citation>
    <scope>NUCLEOTIDE SEQUENCE [LARGE SCALE GENOMIC DNA]</scope>
    <source>
        <strain evidence="2 7">FDAARGOS_945</strain>
    </source>
</reference>
<evidence type="ECO:0000313" key="5">
    <source>
        <dbReference type="Proteomes" id="UP000254219"/>
    </source>
</evidence>
<dbReference type="EMBL" id="CP065611">
    <property type="protein sequence ID" value="QPR05446.1"/>
    <property type="molecule type" value="Genomic_DNA"/>
</dbReference>
<dbReference type="InterPro" id="IPR007712">
    <property type="entry name" value="RelE/ParE_toxin"/>
</dbReference>
<dbReference type="Proteomes" id="UP000254219">
    <property type="component" value="Unassembled WGS sequence"/>
</dbReference>
<dbReference type="Pfam" id="PF05016">
    <property type="entry name" value="ParE_toxin"/>
    <property type="match status" value="1"/>
</dbReference>
<organism evidence="3 5">
    <name type="scientific">Escherichia coli</name>
    <dbReference type="NCBI Taxonomy" id="562"/>
    <lineage>
        <taxon>Bacteria</taxon>
        <taxon>Pseudomonadati</taxon>
        <taxon>Pseudomonadota</taxon>
        <taxon>Gammaproteobacteria</taxon>
        <taxon>Enterobacterales</taxon>
        <taxon>Enterobacteriaceae</taxon>
        <taxon>Escherichia</taxon>
    </lineage>
</organism>
<evidence type="ECO:0000313" key="6">
    <source>
        <dbReference type="Proteomes" id="UP000254460"/>
    </source>
</evidence>
<evidence type="ECO:0000256" key="1">
    <source>
        <dbReference type="ARBA" id="ARBA00022649"/>
    </source>
</evidence>
<dbReference type="EMBL" id="UFYN01000008">
    <property type="protein sequence ID" value="STE76519.1"/>
    <property type="molecule type" value="Genomic_DNA"/>
</dbReference>
<keyword evidence="1" id="KW-1277">Toxin-antitoxin system</keyword>
<evidence type="ECO:0000313" key="7">
    <source>
        <dbReference type="Proteomes" id="UP000594864"/>
    </source>
</evidence>
<evidence type="ECO:0000313" key="2">
    <source>
        <dbReference type="EMBL" id="QPR05446.1"/>
    </source>
</evidence>
<dbReference type="Proteomes" id="UP000594864">
    <property type="component" value="Chromosome"/>
</dbReference>
<dbReference type="Proteomes" id="UP000254460">
    <property type="component" value="Unassembled WGS sequence"/>
</dbReference>
<sequence>MQVEYTLTARTSLEQIADHLRSNDIDPRPVIAEILERFETRVTAFPSGCQLCPELLKLGVAKYRECNTPEGYRVLYSVEEDIITAHVILSQRQDIKQLLFRRLIRV</sequence>
<evidence type="ECO:0000313" key="3">
    <source>
        <dbReference type="EMBL" id="STE76519.1"/>
    </source>
</evidence>
<accession>A0A376K122</accession>
<dbReference type="AlphaFoldDB" id="A0A376K122"/>
<name>A0A376K122_ECOLX</name>
<proteinExistence type="predicted"/>
<dbReference type="Gene3D" id="3.30.2310.20">
    <property type="entry name" value="RelE-like"/>
    <property type="match status" value="1"/>
</dbReference>